<evidence type="ECO:0000256" key="2">
    <source>
        <dbReference type="ARBA" id="ARBA00008880"/>
    </source>
</evidence>
<comment type="similarity">
    <text evidence="2">Belongs to the EMC7 family.</text>
</comment>
<feature type="domain" description="ER membrane protein complex subunit 7 beta-sandwich" evidence="8">
    <location>
        <begin position="42"/>
        <end position="156"/>
    </location>
</feature>
<dbReference type="OrthoDB" id="27095at2759"/>
<keyword evidence="10" id="KW-1185">Reference proteome</keyword>
<dbReference type="VEuPathDB" id="CryptoDB:cand_026140"/>
<dbReference type="GO" id="GO:0030246">
    <property type="term" value="F:carbohydrate binding"/>
    <property type="evidence" value="ECO:0007669"/>
    <property type="project" value="InterPro"/>
</dbReference>
<evidence type="ECO:0000256" key="3">
    <source>
        <dbReference type="ARBA" id="ARBA00022692"/>
    </source>
</evidence>
<dbReference type="PANTHER" id="PTHR13605:SF4">
    <property type="entry name" value="ER MEMBRANE PROTEIN COMPLEX SUBUNIT 7"/>
    <property type="match status" value="1"/>
</dbReference>
<keyword evidence="3" id="KW-0812">Transmembrane</keyword>
<dbReference type="AlphaFoldDB" id="A0A1J4MAE8"/>
<dbReference type="InterPro" id="IPR019008">
    <property type="entry name" value="Beta_sandwich_EMC7"/>
</dbReference>
<keyword evidence="5" id="KW-1133">Transmembrane helix</keyword>
<comment type="subcellular location">
    <subcellularLocation>
        <location evidence="1">Membrane</location>
        <topology evidence="1">Single-pass membrane protein</topology>
    </subcellularLocation>
</comment>
<dbReference type="PANTHER" id="PTHR13605">
    <property type="entry name" value="ER MEMBRANE PROTEIN COMPLEX SUBUNIT 7"/>
    <property type="match status" value="1"/>
</dbReference>
<feature type="chain" id="PRO_5012159014" description="ER membrane protein complex subunit 7 beta-sandwich domain-containing protein" evidence="7">
    <location>
        <begin position="24"/>
        <end position="202"/>
    </location>
</feature>
<dbReference type="InterPro" id="IPR013784">
    <property type="entry name" value="Carb-bd-like_fold"/>
</dbReference>
<accession>A0A1J4MAE8</accession>
<sequence length="202" mass="22545">MLISFKIITYIICLILYKSVTNASKLPGARIIGLIQASSETFLTTRVFISGYFDSVQPNSKGHFVFDNIPPGKYILKITSSENRYPIYEILVNEVQLQEGGIFKVSASLYNIESRMAEEKIPHPIIVTPTYSAYNNEEQENIITTIMGLLKNPLTIVSIISLFVAFILPKLQEGLDAETMEELTGNIPGGDYHSKFLSNIST</sequence>
<evidence type="ECO:0000313" key="10">
    <source>
        <dbReference type="Proteomes" id="UP000186804"/>
    </source>
</evidence>
<evidence type="ECO:0000256" key="6">
    <source>
        <dbReference type="ARBA" id="ARBA00023136"/>
    </source>
</evidence>
<reference evidence="9 10" key="1">
    <citation type="submission" date="2016-10" db="EMBL/GenBank/DDBJ databases">
        <title>Reductive evolution of mitochondrial metabolism and differential evolution of invasion-related proteins in Cryptosporidium.</title>
        <authorList>
            <person name="Liu S."/>
            <person name="Roellig D.M."/>
            <person name="Guo Y."/>
            <person name="Li N."/>
            <person name="Frace M.A."/>
            <person name="Tang K."/>
            <person name="Zhang L."/>
            <person name="Feng Y."/>
            <person name="Xiao L."/>
        </authorList>
    </citation>
    <scope>NUCLEOTIDE SEQUENCE [LARGE SCALE GENOMIC DNA]</scope>
    <source>
        <strain evidence="9">30847</strain>
    </source>
</reference>
<evidence type="ECO:0000256" key="1">
    <source>
        <dbReference type="ARBA" id="ARBA00004167"/>
    </source>
</evidence>
<dbReference type="SUPFAM" id="SSF49452">
    <property type="entry name" value="Starch-binding domain-like"/>
    <property type="match status" value="1"/>
</dbReference>
<gene>
    <name evidence="9" type="ORF">cand_026140</name>
</gene>
<dbReference type="Pfam" id="PF09430">
    <property type="entry name" value="EMC7_beta-sandw"/>
    <property type="match status" value="1"/>
</dbReference>
<dbReference type="GeneID" id="92366798"/>
<evidence type="ECO:0000256" key="7">
    <source>
        <dbReference type="SAM" id="SignalP"/>
    </source>
</evidence>
<evidence type="ECO:0000256" key="5">
    <source>
        <dbReference type="ARBA" id="ARBA00022989"/>
    </source>
</evidence>
<comment type="caution">
    <text evidence="9">The sequence shown here is derived from an EMBL/GenBank/DDBJ whole genome shotgun (WGS) entry which is preliminary data.</text>
</comment>
<feature type="signal peptide" evidence="7">
    <location>
        <begin position="1"/>
        <end position="23"/>
    </location>
</feature>
<organism evidence="9 10">
    <name type="scientific">Cryptosporidium andersoni</name>
    <dbReference type="NCBI Taxonomy" id="117008"/>
    <lineage>
        <taxon>Eukaryota</taxon>
        <taxon>Sar</taxon>
        <taxon>Alveolata</taxon>
        <taxon>Apicomplexa</taxon>
        <taxon>Conoidasida</taxon>
        <taxon>Coccidia</taxon>
        <taxon>Eucoccidiorida</taxon>
        <taxon>Eimeriorina</taxon>
        <taxon>Cryptosporidiidae</taxon>
        <taxon>Cryptosporidium</taxon>
    </lineage>
</organism>
<evidence type="ECO:0000313" key="9">
    <source>
        <dbReference type="EMBL" id="OII71198.1"/>
    </source>
</evidence>
<dbReference type="InterPro" id="IPR039163">
    <property type="entry name" value="EMC7"/>
</dbReference>
<evidence type="ECO:0000259" key="8">
    <source>
        <dbReference type="Pfam" id="PF09430"/>
    </source>
</evidence>
<protein>
    <recommendedName>
        <fullName evidence="8">ER membrane protein complex subunit 7 beta-sandwich domain-containing protein</fullName>
    </recommendedName>
</protein>
<name>A0A1J4MAE8_9CRYT</name>
<proteinExistence type="inferred from homology"/>
<dbReference type="EMBL" id="LRBS01000124">
    <property type="protein sequence ID" value="OII71198.1"/>
    <property type="molecule type" value="Genomic_DNA"/>
</dbReference>
<keyword evidence="4 7" id="KW-0732">Signal</keyword>
<dbReference type="Proteomes" id="UP000186804">
    <property type="component" value="Unassembled WGS sequence"/>
</dbReference>
<dbReference type="GO" id="GO:0072546">
    <property type="term" value="C:EMC complex"/>
    <property type="evidence" value="ECO:0007669"/>
    <property type="project" value="TreeGrafter"/>
</dbReference>
<evidence type="ECO:0000256" key="4">
    <source>
        <dbReference type="ARBA" id="ARBA00022729"/>
    </source>
</evidence>
<keyword evidence="6" id="KW-0472">Membrane</keyword>
<dbReference type="RefSeq" id="XP_067066566.1">
    <property type="nucleotide sequence ID" value="XM_067212843.1"/>
</dbReference>